<organism evidence="1">
    <name type="scientific">Eiseniibacteriota bacterium</name>
    <dbReference type="NCBI Taxonomy" id="2212470"/>
    <lineage>
        <taxon>Bacteria</taxon>
        <taxon>Candidatus Eiseniibacteriota</taxon>
    </lineage>
</organism>
<name>A0A7V2F3E5_UNCEI</name>
<dbReference type="AlphaFoldDB" id="A0A7V2F3E5"/>
<accession>A0A7V2F3E5</accession>
<evidence type="ECO:0000313" key="1">
    <source>
        <dbReference type="EMBL" id="HER43368.1"/>
    </source>
</evidence>
<dbReference type="EMBL" id="DSEC01000198">
    <property type="protein sequence ID" value="HER43368.1"/>
    <property type="molecule type" value="Genomic_DNA"/>
</dbReference>
<gene>
    <name evidence="1" type="ORF">ENO08_02785</name>
</gene>
<reference evidence="1" key="1">
    <citation type="journal article" date="2020" name="mSystems">
        <title>Genome- and Community-Level Interaction Insights into Carbon Utilization and Element Cycling Functions of Hydrothermarchaeota in Hydrothermal Sediment.</title>
        <authorList>
            <person name="Zhou Z."/>
            <person name="Liu Y."/>
            <person name="Xu W."/>
            <person name="Pan J."/>
            <person name="Luo Z.H."/>
            <person name="Li M."/>
        </authorList>
    </citation>
    <scope>NUCLEOTIDE SEQUENCE [LARGE SCALE GENOMIC DNA]</scope>
    <source>
        <strain evidence="1">SpSt-1233</strain>
    </source>
</reference>
<proteinExistence type="predicted"/>
<sequence length="276" mass="31168">MHPLLDETPERELIARAENLITRLRDVQSCRITTDETGQIAEIHVVACTDRPAKLIARDVETCLRAELGLYFDYRKIGVVLIDTQKDLSEKEPAAPRRRWTDRLDVVDRREEDQEESIHDLKAEDEIVEAEPGLEFLEADMRARFKGLTLTLEEDTMDVEVRLERSGIEASGSMTAVAAGEPMLEVIGRATVHALAELLDEGFTLRLARIEEIDLKGRTALLAMIEVVAGREARSYVGCVFVGRDRHEAAALAVLDAVNRPLGRWKSRKEIHYTIR</sequence>
<dbReference type="Proteomes" id="UP000886069">
    <property type="component" value="Unassembled WGS sequence"/>
</dbReference>
<comment type="caution">
    <text evidence="1">The sequence shown here is derived from an EMBL/GenBank/DDBJ whole genome shotgun (WGS) entry which is preliminary data.</text>
</comment>
<protein>
    <submittedName>
        <fullName evidence="1">Uncharacterized protein</fullName>
    </submittedName>
</protein>